<gene>
    <name evidence="1" type="ORF">VTAP4600_B0680</name>
</gene>
<sequence>MMCFMPVLSTKLSTSNMPNLAYTSNNLGRGKRKISGSKHKSTVVYKKPSWPADMVRSSNIKPKVLLSADVKSGVGITKIIKPIKVVRTPMAMNSKRLGDKDQFTILLIAFLKAGNHTLRRRYKVSIRSNSQKI</sequence>
<organism evidence="1 2">
    <name type="scientific">Vibrio tapetis subsp. tapetis</name>
    <dbReference type="NCBI Taxonomy" id="1671868"/>
    <lineage>
        <taxon>Bacteria</taxon>
        <taxon>Pseudomonadati</taxon>
        <taxon>Pseudomonadota</taxon>
        <taxon>Gammaproteobacteria</taxon>
        <taxon>Vibrionales</taxon>
        <taxon>Vibrionaceae</taxon>
        <taxon>Vibrio</taxon>
    </lineage>
</organism>
<accession>A0A2N8ZK48</accession>
<dbReference type="Proteomes" id="UP000235828">
    <property type="component" value="Chromosome B"/>
</dbReference>
<evidence type="ECO:0000313" key="1">
    <source>
        <dbReference type="EMBL" id="SON52291.1"/>
    </source>
</evidence>
<name>A0A2N8ZK48_9VIBR</name>
<dbReference type="KEGG" id="vta:B0680"/>
<dbReference type="AlphaFoldDB" id="A0A2N8ZK48"/>
<reference evidence="1 2" key="1">
    <citation type="submission" date="2017-10" db="EMBL/GenBank/DDBJ databases">
        <authorList>
            <person name="Banno H."/>
            <person name="Chua N.-H."/>
        </authorList>
    </citation>
    <scope>NUCLEOTIDE SEQUENCE [LARGE SCALE GENOMIC DNA]</scope>
    <source>
        <strain evidence="1">Vibrio tapetis CECT4600</strain>
    </source>
</reference>
<proteinExistence type="predicted"/>
<evidence type="ECO:0000313" key="2">
    <source>
        <dbReference type="Proteomes" id="UP000235828"/>
    </source>
</evidence>
<dbReference type="EMBL" id="LT960612">
    <property type="protein sequence ID" value="SON52291.1"/>
    <property type="molecule type" value="Genomic_DNA"/>
</dbReference>
<keyword evidence="2" id="KW-1185">Reference proteome</keyword>
<protein>
    <submittedName>
        <fullName evidence="1">Uncharacterized protein</fullName>
    </submittedName>
</protein>